<evidence type="ECO:0000313" key="4">
    <source>
        <dbReference type="Proteomes" id="UP000183685"/>
    </source>
</evidence>
<dbReference type="PANTHER" id="PTHR43252">
    <property type="entry name" value="TRANSCRIPTIONAL REGULATOR YQJI"/>
    <property type="match status" value="1"/>
</dbReference>
<evidence type="ECO:0000313" key="3">
    <source>
        <dbReference type="EMBL" id="SDD88055.1"/>
    </source>
</evidence>
<dbReference type="PANTHER" id="PTHR43252:SF2">
    <property type="entry name" value="TRANSCRIPTION REGULATOR, PADR-LIKE FAMILY"/>
    <property type="match status" value="1"/>
</dbReference>
<dbReference type="EMBL" id="FNAK01000003">
    <property type="protein sequence ID" value="SDD88055.1"/>
    <property type="molecule type" value="Genomic_DNA"/>
</dbReference>
<dbReference type="Proteomes" id="UP000183685">
    <property type="component" value="Unassembled WGS sequence"/>
</dbReference>
<name>A0A1G6YEM8_9PROT</name>
<dbReference type="InterPro" id="IPR036388">
    <property type="entry name" value="WH-like_DNA-bd_sf"/>
</dbReference>
<dbReference type="InterPro" id="IPR005149">
    <property type="entry name" value="Tscrpt_reg_PadR_N"/>
</dbReference>
<dbReference type="OrthoDB" id="3186544at2"/>
<evidence type="ECO:0000259" key="1">
    <source>
        <dbReference type="Pfam" id="PF03551"/>
    </source>
</evidence>
<accession>A0A1G6YEM8</accession>
<feature type="domain" description="Transcription regulator PadR N-terminal" evidence="1">
    <location>
        <begin position="8"/>
        <end position="78"/>
    </location>
</feature>
<dbReference type="Pfam" id="PF10400">
    <property type="entry name" value="Vir_act_alpha_C"/>
    <property type="match status" value="1"/>
</dbReference>
<dbReference type="Gene3D" id="6.10.140.190">
    <property type="match status" value="1"/>
</dbReference>
<dbReference type="Gene3D" id="1.10.10.10">
    <property type="entry name" value="Winged helix-like DNA-binding domain superfamily/Winged helix DNA-binding domain"/>
    <property type="match status" value="1"/>
</dbReference>
<dbReference type="Pfam" id="PF03551">
    <property type="entry name" value="PadR"/>
    <property type="match status" value="1"/>
</dbReference>
<protein>
    <submittedName>
        <fullName evidence="3">DNA-binding transcriptional regulator, PadR family</fullName>
    </submittedName>
</protein>
<dbReference type="GO" id="GO:0003677">
    <property type="term" value="F:DNA binding"/>
    <property type="evidence" value="ECO:0007669"/>
    <property type="project" value="UniProtKB-KW"/>
</dbReference>
<organism evidence="3 4">
    <name type="scientific">Kordiimonas lacus</name>
    <dbReference type="NCBI Taxonomy" id="637679"/>
    <lineage>
        <taxon>Bacteria</taxon>
        <taxon>Pseudomonadati</taxon>
        <taxon>Pseudomonadota</taxon>
        <taxon>Alphaproteobacteria</taxon>
        <taxon>Kordiimonadales</taxon>
        <taxon>Kordiimonadaceae</taxon>
        <taxon>Kordiimonas</taxon>
    </lineage>
</organism>
<proteinExistence type="predicted"/>
<evidence type="ECO:0000259" key="2">
    <source>
        <dbReference type="Pfam" id="PF10400"/>
    </source>
</evidence>
<dbReference type="InterPro" id="IPR018309">
    <property type="entry name" value="Tscrpt_reg_PadR_C"/>
</dbReference>
<feature type="domain" description="Transcription regulator PadR C-terminal" evidence="2">
    <location>
        <begin position="91"/>
        <end position="179"/>
    </location>
</feature>
<dbReference type="SUPFAM" id="SSF46785">
    <property type="entry name" value="Winged helix' DNA-binding domain"/>
    <property type="match status" value="1"/>
</dbReference>
<dbReference type="RefSeq" id="WP_068302409.1">
    <property type="nucleotide sequence ID" value="NZ_FNAK01000003.1"/>
</dbReference>
<sequence length="185" mass="21058">MSLQHILLGIIAEPKSGYDIKQEFDSSLKHFWFAELSQIYPALKKLVADDLARVEGVPSDKGPDKKLYSRTDAGTQALIDWLHTGPATSPVRHGFLGQVFFMGTQKDREAALKFFKELKAHYQARYAALQAVEAGWKAQCPTYPDGLGDDDFFMQMTLDAGLRFQRSYMDWCTNSIDRIKSRYHD</sequence>
<dbReference type="STRING" id="637679.GCA_001550055_01250"/>
<reference evidence="3 4" key="1">
    <citation type="submission" date="2016-10" db="EMBL/GenBank/DDBJ databases">
        <authorList>
            <person name="de Groot N.N."/>
        </authorList>
    </citation>
    <scope>NUCLEOTIDE SEQUENCE [LARGE SCALE GENOMIC DNA]</scope>
    <source>
        <strain evidence="3 4">CGMCC 1.9109</strain>
    </source>
</reference>
<keyword evidence="4" id="KW-1185">Reference proteome</keyword>
<keyword evidence="3" id="KW-0238">DNA-binding</keyword>
<gene>
    <name evidence="3" type="ORF">SAMN04488071_1570</name>
</gene>
<dbReference type="InterPro" id="IPR036390">
    <property type="entry name" value="WH_DNA-bd_sf"/>
</dbReference>
<dbReference type="AlphaFoldDB" id="A0A1G6YEM8"/>